<comment type="caution">
    <text evidence="2">The sequence shown here is derived from an EMBL/GenBank/DDBJ whole genome shotgun (WGS) entry which is preliminary data.</text>
</comment>
<organism evidence="2 3">
    <name type="scientific">Suillus placidus</name>
    <dbReference type="NCBI Taxonomy" id="48579"/>
    <lineage>
        <taxon>Eukaryota</taxon>
        <taxon>Fungi</taxon>
        <taxon>Dikarya</taxon>
        <taxon>Basidiomycota</taxon>
        <taxon>Agaricomycotina</taxon>
        <taxon>Agaricomycetes</taxon>
        <taxon>Agaricomycetidae</taxon>
        <taxon>Boletales</taxon>
        <taxon>Suillineae</taxon>
        <taxon>Suillaceae</taxon>
        <taxon>Suillus</taxon>
    </lineage>
</organism>
<dbReference type="EMBL" id="JABBWD010000018">
    <property type="protein sequence ID" value="KAG1777977.1"/>
    <property type="molecule type" value="Genomic_DNA"/>
</dbReference>
<evidence type="ECO:0000256" key="1">
    <source>
        <dbReference type="SAM" id="SignalP"/>
    </source>
</evidence>
<name>A0A9P7D3Q4_9AGAM</name>
<evidence type="ECO:0008006" key="4">
    <source>
        <dbReference type="Google" id="ProtNLM"/>
    </source>
</evidence>
<dbReference type="AlphaFoldDB" id="A0A9P7D3Q4"/>
<feature type="chain" id="PRO_5040273755" description="Secreted protein" evidence="1">
    <location>
        <begin position="27"/>
        <end position="112"/>
    </location>
</feature>
<keyword evidence="1" id="KW-0732">Signal</keyword>
<gene>
    <name evidence="2" type="ORF">EV702DRAFT_1099116</name>
</gene>
<reference evidence="2" key="1">
    <citation type="journal article" date="2020" name="New Phytol.">
        <title>Comparative genomics reveals dynamic genome evolution in host specialist ectomycorrhizal fungi.</title>
        <authorList>
            <person name="Lofgren L.A."/>
            <person name="Nguyen N.H."/>
            <person name="Vilgalys R."/>
            <person name="Ruytinx J."/>
            <person name="Liao H.L."/>
            <person name="Branco S."/>
            <person name="Kuo A."/>
            <person name="LaButti K."/>
            <person name="Lipzen A."/>
            <person name="Andreopoulos W."/>
            <person name="Pangilinan J."/>
            <person name="Riley R."/>
            <person name="Hundley H."/>
            <person name="Na H."/>
            <person name="Barry K."/>
            <person name="Grigoriev I.V."/>
            <person name="Stajich J.E."/>
            <person name="Kennedy P.G."/>
        </authorList>
    </citation>
    <scope>NUCLEOTIDE SEQUENCE</scope>
    <source>
        <strain evidence="2">DOB743</strain>
    </source>
</reference>
<dbReference type="Proteomes" id="UP000714275">
    <property type="component" value="Unassembled WGS sequence"/>
</dbReference>
<feature type="signal peptide" evidence="1">
    <location>
        <begin position="1"/>
        <end position="26"/>
    </location>
</feature>
<proteinExistence type="predicted"/>
<evidence type="ECO:0000313" key="2">
    <source>
        <dbReference type="EMBL" id="KAG1777977.1"/>
    </source>
</evidence>
<evidence type="ECO:0000313" key="3">
    <source>
        <dbReference type="Proteomes" id="UP000714275"/>
    </source>
</evidence>
<keyword evidence="3" id="KW-1185">Reference proteome</keyword>
<accession>A0A9P7D3Q4</accession>
<sequence>MSDASLNRHLEFVFCSLLFRVVVTDACKDQAFASVLCGTLCTGLAPSTYDQCIALYLFLKFFWTYSPMSIQSWTHYRMARYHWLGNPLRRLQRHAGPSTSLQWICSGLTCMG</sequence>
<protein>
    <recommendedName>
        <fullName evidence="4">Secreted protein</fullName>
    </recommendedName>
</protein>